<comment type="similarity">
    <text evidence="2">Belongs to the CPA3 antiporters (TC 2.A.63) subunit E family.</text>
</comment>
<evidence type="ECO:0000313" key="9">
    <source>
        <dbReference type="Proteomes" id="UP000626210"/>
    </source>
</evidence>
<evidence type="ECO:0000256" key="4">
    <source>
        <dbReference type="ARBA" id="ARBA00022692"/>
    </source>
</evidence>
<dbReference type="InterPro" id="IPR002758">
    <property type="entry name" value="Cation_antiport_E"/>
</dbReference>
<dbReference type="NCBIfam" id="NF006520">
    <property type="entry name" value="PRK08965.1-4"/>
    <property type="match status" value="1"/>
</dbReference>
<dbReference type="EMBL" id="BMYK01000009">
    <property type="protein sequence ID" value="GHC86513.1"/>
    <property type="molecule type" value="Genomic_DNA"/>
</dbReference>
<keyword evidence="5 7" id="KW-1133">Transmembrane helix</keyword>
<keyword evidence="3" id="KW-1003">Cell membrane</keyword>
<keyword evidence="4 7" id="KW-0812">Transmembrane</keyword>
<dbReference type="PANTHER" id="PTHR34584">
    <property type="entry name" value="NA(+)/H(+) ANTIPORTER SUBUNIT E1"/>
    <property type="match status" value="1"/>
</dbReference>
<reference evidence="9" key="1">
    <citation type="journal article" date="2019" name="Int. J. Syst. Evol. Microbiol.">
        <title>The Global Catalogue of Microorganisms (GCM) 10K type strain sequencing project: providing services to taxonomists for standard genome sequencing and annotation.</title>
        <authorList>
            <consortium name="The Broad Institute Genomics Platform"/>
            <consortium name="The Broad Institute Genome Sequencing Center for Infectious Disease"/>
            <person name="Wu L."/>
            <person name="Ma J."/>
        </authorList>
    </citation>
    <scope>NUCLEOTIDE SEQUENCE [LARGE SCALE GENOMIC DNA]</scope>
    <source>
        <strain evidence="9">KCTC 23314</strain>
    </source>
</reference>
<dbReference type="Pfam" id="PF01899">
    <property type="entry name" value="MNHE"/>
    <property type="match status" value="1"/>
</dbReference>
<evidence type="ECO:0000313" key="8">
    <source>
        <dbReference type="EMBL" id="GHC86513.1"/>
    </source>
</evidence>
<gene>
    <name evidence="8" type="ORF">GCM10007320_32320</name>
</gene>
<accession>A0ABQ3G4Q6</accession>
<evidence type="ECO:0000256" key="6">
    <source>
        <dbReference type="ARBA" id="ARBA00023136"/>
    </source>
</evidence>
<feature type="transmembrane region" description="Helical" evidence="7">
    <location>
        <begin position="59"/>
        <end position="83"/>
    </location>
</feature>
<keyword evidence="9" id="KW-1185">Reference proteome</keyword>
<dbReference type="NCBIfam" id="NF006518">
    <property type="entry name" value="PRK08965.1-2"/>
    <property type="match status" value="1"/>
</dbReference>
<comment type="subcellular location">
    <subcellularLocation>
        <location evidence="1">Cell membrane</location>
        <topology evidence="1">Multi-pass membrane protein</topology>
    </subcellularLocation>
</comment>
<evidence type="ECO:0000256" key="7">
    <source>
        <dbReference type="SAM" id="Phobius"/>
    </source>
</evidence>
<proteinExistence type="inferred from homology"/>
<sequence>MKRLLPSPPLSATLFVVWLLLHQSVDATTLLSAALLGLVVPLLTQSLRPATVRMRKPRVALHLAFAAIADMLVSAKNVAWLVLTRRNVRLSSYFVVVPLELRDPNGLAVLAMIMCLTPGTAWGELSLDRSKLLIHVFDLVDEDDFIARIKLRYERPLLEIFQPEGTTP</sequence>
<name>A0ABQ3G4Q6_9BURK</name>
<dbReference type="PANTHER" id="PTHR34584:SF1">
    <property type="entry name" value="NA(+)_H(+) ANTIPORTER SUBUNIT E1"/>
    <property type="match status" value="1"/>
</dbReference>
<protein>
    <submittedName>
        <fullName evidence="8">Na+/H+ antiporter subunit E</fullName>
    </submittedName>
</protein>
<evidence type="ECO:0000256" key="3">
    <source>
        <dbReference type="ARBA" id="ARBA00022475"/>
    </source>
</evidence>
<evidence type="ECO:0000256" key="2">
    <source>
        <dbReference type="ARBA" id="ARBA00006228"/>
    </source>
</evidence>
<keyword evidence="6 7" id="KW-0472">Membrane</keyword>
<evidence type="ECO:0000256" key="5">
    <source>
        <dbReference type="ARBA" id="ARBA00022989"/>
    </source>
</evidence>
<dbReference type="Proteomes" id="UP000626210">
    <property type="component" value="Unassembled WGS sequence"/>
</dbReference>
<evidence type="ECO:0000256" key="1">
    <source>
        <dbReference type="ARBA" id="ARBA00004651"/>
    </source>
</evidence>
<dbReference type="RefSeq" id="WP_189687971.1">
    <property type="nucleotide sequence ID" value="NZ_BMYK01000009.1"/>
</dbReference>
<organism evidence="8 9">
    <name type="scientific">Pseudorhodoferax aquiterrae</name>
    <dbReference type="NCBI Taxonomy" id="747304"/>
    <lineage>
        <taxon>Bacteria</taxon>
        <taxon>Pseudomonadati</taxon>
        <taxon>Pseudomonadota</taxon>
        <taxon>Betaproteobacteria</taxon>
        <taxon>Burkholderiales</taxon>
        <taxon>Comamonadaceae</taxon>
    </lineage>
</organism>
<dbReference type="PIRSF" id="PIRSF019239">
    <property type="entry name" value="MrpE"/>
    <property type="match status" value="1"/>
</dbReference>
<comment type="caution">
    <text evidence="8">The sequence shown here is derived from an EMBL/GenBank/DDBJ whole genome shotgun (WGS) entry which is preliminary data.</text>
</comment>